<reference evidence="1 2" key="1">
    <citation type="submission" date="2015-09" db="EMBL/GenBank/DDBJ databases">
        <title>Genome sequence of the marine flavobacterium Croceitalea dokdonensis DOKDO 023 that contains proton- and sodium-pumping rhodopsins.</title>
        <authorList>
            <person name="Kwon S.-K."/>
            <person name="Lee H.K."/>
            <person name="Kwak M.-J."/>
            <person name="Kim J.F."/>
        </authorList>
    </citation>
    <scope>NUCLEOTIDE SEQUENCE [LARGE SCALE GENOMIC DNA]</scope>
    <source>
        <strain evidence="1 2">DOKDO 023</strain>
    </source>
</reference>
<dbReference type="Proteomes" id="UP000050280">
    <property type="component" value="Unassembled WGS sequence"/>
</dbReference>
<keyword evidence="2" id="KW-1185">Reference proteome</keyword>
<dbReference type="EMBL" id="LDJX01000002">
    <property type="protein sequence ID" value="KPM32387.1"/>
    <property type="molecule type" value="Genomic_DNA"/>
</dbReference>
<sequence>MVSNAHPLKLDVALYPWSGYLANYPKTVQVSLLNSPF</sequence>
<name>A0A0P7B2D5_9FLAO</name>
<comment type="caution">
    <text evidence="1">The sequence shown here is derived from an EMBL/GenBank/DDBJ whole genome shotgun (WGS) entry which is preliminary data.</text>
</comment>
<organism evidence="1 2">
    <name type="scientific">Croceitalea dokdonensis DOKDO 023</name>
    <dbReference type="NCBI Taxonomy" id="1300341"/>
    <lineage>
        <taxon>Bacteria</taxon>
        <taxon>Pseudomonadati</taxon>
        <taxon>Bacteroidota</taxon>
        <taxon>Flavobacteriia</taxon>
        <taxon>Flavobacteriales</taxon>
        <taxon>Flavobacteriaceae</taxon>
        <taxon>Croceitalea</taxon>
    </lineage>
</organism>
<protein>
    <submittedName>
        <fullName evidence="1">Uncharacterized protein</fullName>
    </submittedName>
</protein>
<proteinExistence type="predicted"/>
<dbReference type="STRING" id="1300341.I595_803"/>
<evidence type="ECO:0000313" key="2">
    <source>
        <dbReference type="Proteomes" id="UP000050280"/>
    </source>
</evidence>
<dbReference type="AlphaFoldDB" id="A0A0P7B2D5"/>
<gene>
    <name evidence="1" type="ORF">I595_803</name>
</gene>
<accession>A0A0P7B2D5</accession>
<evidence type="ECO:0000313" key="1">
    <source>
        <dbReference type="EMBL" id="KPM32387.1"/>
    </source>
</evidence>